<dbReference type="SUPFAM" id="SSF50978">
    <property type="entry name" value="WD40 repeat-like"/>
    <property type="match status" value="1"/>
</dbReference>
<reference evidence="5" key="2">
    <citation type="submission" date="2015-01" db="EMBL/GenBank/DDBJ databases">
        <title>Evolutionary Origins and Diversification of the Mycorrhizal Mutualists.</title>
        <authorList>
            <consortium name="DOE Joint Genome Institute"/>
            <consortium name="Mycorrhizal Genomics Consortium"/>
            <person name="Kohler A."/>
            <person name="Kuo A."/>
            <person name="Nagy L.G."/>
            <person name="Floudas D."/>
            <person name="Copeland A."/>
            <person name="Barry K.W."/>
            <person name="Cichocki N."/>
            <person name="Veneault-Fourrey C."/>
            <person name="LaButti K."/>
            <person name="Lindquist E.A."/>
            <person name="Lipzen A."/>
            <person name="Lundell T."/>
            <person name="Morin E."/>
            <person name="Murat C."/>
            <person name="Riley R."/>
            <person name="Ohm R."/>
            <person name="Sun H."/>
            <person name="Tunlid A."/>
            <person name="Henrissat B."/>
            <person name="Grigoriev I.V."/>
            <person name="Hibbett D.S."/>
            <person name="Martin F."/>
        </authorList>
    </citation>
    <scope>NUCLEOTIDE SEQUENCE [LARGE SCALE GENOMIC DNA]</scope>
    <source>
        <strain evidence="5">ATCC 200175</strain>
    </source>
</reference>
<evidence type="ECO:0000256" key="2">
    <source>
        <dbReference type="ARBA" id="ARBA00022737"/>
    </source>
</evidence>
<keyword evidence="1 3" id="KW-0853">WD repeat</keyword>
<feature type="repeat" description="WD" evidence="3">
    <location>
        <begin position="7"/>
        <end position="48"/>
    </location>
</feature>
<dbReference type="Pfam" id="PF00400">
    <property type="entry name" value="WD40"/>
    <property type="match status" value="1"/>
</dbReference>
<dbReference type="OrthoDB" id="3267146at2759"/>
<dbReference type="Proteomes" id="UP000053647">
    <property type="component" value="Unassembled WGS sequence"/>
</dbReference>
<dbReference type="Gene3D" id="2.130.10.10">
    <property type="entry name" value="YVTN repeat-like/Quinoprotein amine dehydrogenase"/>
    <property type="match status" value="1"/>
</dbReference>
<organism evidence="4 5">
    <name type="scientific">Paxillus involutus ATCC 200175</name>
    <dbReference type="NCBI Taxonomy" id="664439"/>
    <lineage>
        <taxon>Eukaryota</taxon>
        <taxon>Fungi</taxon>
        <taxon>Dikarya</taxon>
        <taxon>Basidiomycota</taxon>
        <taxon>Agaricomycotina</taxon>
        <taxon>Agaricomycetes</taxon>
        <taxon>Agaricomycetidae</taxon>
        <taxon>Boletales</taxon>
        <taxon>Paxilineae</taxon>
        <taxon>Paxillaceae</taxon>
        <taxon>Paxillus</taxon>
    </lineage>
</organism>
<proteinExistence type="predicted"/>
<dbReference type="InterPro" id="IPR001680">
    <property type="entry name" value="WD40_rpt"/>
</dbReference>
<keyword evidence="5" id="KW-1185">Reference proteome</keyword>
<dbReference type="EMBL" id="KN820254">
    <property type="protein sequence ID" value="KIJ06590.1"/>
    <property type="molecule type" value="Genomic_DNA"/>
</dbReference>
<gene>
    <name evidence="4" type="ORF">PAXINDRAFT_91757</name>
</gene>
<protein>
    <submittedName>
        <fullName evidence="4">Uncharacterized protein</fullName>
    </submittedName>
</protein>
<evidence type="ECO:0000256" key="3">
    <source>
        <dbReference type="PROSITE-ProRule" id="PRU00221"/>
    </source>
</evidence>
<evidence type="ECO:0000313" key="4">
    <source>
        <dbReference type="EMBL" id="KIJ06590.1"/>
    </source>
</evidence>
<dbReference type="InterPro" id="IPR036322">
    <property type="entry name" value="WD40_repeat_dom_sf"/>
</dbReference>
<reference evidence="4 5" key="1">
    <citation type="submission" date="2014-06" db="EMBL/GenBank/DDBJ databases">
        <authorList>
            <consortium name="DOE Joint Genome Institute"/>
            <person name="Kuo A."/>
            <person name="Kohler A."/>
            <person name="Nagy L.G."/>
            <person name="Floudas D."/>
            <person name="Copeland A."/>
            <person name="Barry K.W."/>
            <person name="Cichocki N."/>
            <person name="Veneault-Fourrey C."/>
            <person name="LaButti K."/>
            <person name="Lindquist E.A."/>
            <person name="Lipzen A."/>
            <person name="Lundell T."/>
            <person name="Morin E."/>
            <person name="Murat C."/>
            <person name="Sun H."/>
            <person name="Tunlid A."/>
            <person name="Henrissat B."/>
            <person name="Grigoriev I.V."/>
            <person name="Hibbett D.S."/>
            <person name="Martin F."/>
            <person name="Nordberg H.P."/>
            <person name="Cantor M.N."/>
            <person name="Hua S.X."/>
        </authorList>
    </citation>
    <scope>NUCLEOTIDE SEQUENCE [LARGE SCALE GENOMIC DNA]</scope>
    <source>
        <strain evidence="4 5">ATCC 200175</strain>
    </source>
</reference>
<evidence type="ECO:0000256" key="1">
    <source>
        <dbReference type="ARBA" id="ARBA00022574"/>
    </source>
</evidence>
<accession>A0A0C9SVG7</accession>
<evidence type="ECO:0000313" key="5">
    <source>
        <dbReference type="Proteomes" id="UP000053647"/>
    </source>
</evidence>
<name>A0A0C9SVG7_PAXIN</name>
<keyword evidence="2" id="KW-0677">Repeat</keyword>
<dbReference type="PROSITE" id="PS50082">
    <property type="entry name" value="WD_REPEATS_2"/>
    <property type="match status" value="1"/>
</dbReference>
<dbReference type="HOGENOM" id="CLU_000288_57_30_1"/>
<dbReference type="PANTHER" id="PTHR19848:SF8">
    <property type="entry name" value="F-BOX AND WD REPEAT DOMAIN CONTAINING 7"/>
    <property type="match status" value="1"/>
</dbReference>
<dbReference type="InterPro" id="IPR015943">
    <property type="entry name" value="WD40/YVTN_repeat-like_dom_sf"/>
</dbReference>
<dbReference type="AlphaFoldDB" id="A0A0C9SVG7"/>
<dbReference type="PANTHER" id="PTHR19848">
    <property type="entry name" value="WD40 REPEAT PROTEIN"/>
    <property type="match status" value="1"/>
</dbReference>
<sequence length="63" mass="6856">MGVVGLLNGHTGRVWEEDVSRDGKMIAGGSADRTVRVWNGKSGEMLNVLNGHWGEVNSVEFSR</sequence>
<dbReference type="PROSITE" id="PS50294">
    <property type="entry name" value="WD_REPEATS_REGION"/>
    <property type="match status" value="1"/>
</dbReference>